<feature type="region of interest" description="Disordered" evidence="2">
    <location>
        <begin position="213"/>
        <end position="250"/>
    </location>
</feature>
<evidence type="ECO:0000256" key="2">
    <source>
        <dbReference type="SAM" id="MobiDB-lite"/>
    </source>
</evidence>
<feature type="compositionally biased region" description="Basic and acidic residues" evidence="2">
    <location>
        <begin position="160"/>
        <end position="169"/>
    </location>
</feature>
<feature type="coiled-coil region" evidence="1">
    <location>
        <begin position="345"/>
        <end position="432"/>
    </location>
</feature>
<feature type="compositionally biased region" description="Polar residues" evidence="2">
    <location>
        <begin position="325"/>
        <end position="338"/>
    </location>
</feature>
<feature type="compositionally biased region" description="Basic and acidic residues" evidence="2">
    <location>
        <begin position="301"/>
        <end position="316"/>
    </location>
</feature>
<feature type="compositionally biased region" description="Basic and acidic residues" evidence="2">
    <location>
        <begin position="39"/>
        <end position="50"/>
    </location>
</feature>
<feature type="compositionally biased region" description="Basic and acidic residues" evidence="2">
    <location>
        <begin position="466"/>
        <end position="476"/>
    </location>
</feature>
<feature type="compositionally biased region" description="Basic and acidic residues" evidence="2">
    <location>
        <begin position="443"/>
        <end position="454"/>
    </location>
</feature>
<dbReference type="EMBL" id="PNEN01001668">
    <property type="protein sequence ID" value="PPJ52730.1"/>
    <property type="molecule type" value="Genomic_DNA"/>
</dbReference>
<protein>
    <submittedName>
        <fullName evidence="3">Uncharacterized protein</fullName>
    </submittedName>
</protein>
<feature type="compositionally biased region" description="Low complexity" evidence="2">
    <location>
        <begin position="59"/>
        <end position="68"/>
    </location>
</feature>
<feature type="region of interest" description="Disordered" evidence="2">
    <location>
        <begin position="39"/>
        <end position="72"/>
    </location>
</feature>
<dbReference type="OrthoDB" id="3648118at2759"/>
<comment type="caution">
    <text evidence="3">The sequence shown here is derived from an EMBL/GenBank/DDBJ whole genome shotgun (WGS) entry which is preliminary data.</text>
</comment>
<proteinExistence type="predicted"/>
<keyword evidence="4" id="KW-1185">Reference proteome</keyword>
<gene>
    <name evidence="3" type="ORF">CBER1_11353</name>
</gene>
<keyword evidence="1" id="KW-0175">Coiled coil</keyword>
<name>A0A2S6BZ25_9PEZI</name>
<evidence type="ECO:0000313" key="4">
    <source>
        <dbReference type="Proteomes" id="UP000237631"/>
    </source>
</evidence>
<feature type="region of interest" description="Disordered" evidence="2">
    <location>
        <begin position="160"/>
        <end position="183"/>
    </location>
</feature>
<evidence type="ECO:0000313" key="3">
    <source>
        <dbReference type="EMBL" id="PPJ52730.1"/>
    </source>
</evidence>
<reference evidence="4" key="1">
    <citation type="journal article" date="2017" name="bioRxiv">
        <title>Conservation of a gene cluster reveals novel cercosporin biosynthetic mechanisms and extends production to the genus Colletotrichum.</title>
        <authorList>
            <person name="de Jonge R."/>
            <person name="Ebert M.K."/>
            <person name="Huitt-Roehl C.R."/>
            <person name="Pal P."/>
            <person name="Suttle J.C."/>
            <person name="Spanner R.E."/>
            <person name="Neubauer J.D."/>
            <person name="Jurick W.M.II."/>
            <person name="Stott K.A."/>
            <person name="Secor G.A."/>
            <person name="Thomma B.P.H.J."/>
            <person name="Van de Peer Y."/>
            <person name="Townsend C.A."/>
            <person name="Bolton M.D."/>
        </authorList>
    </citation>
    <scope>NUCLEOTIDE SEQUENCE [LARGE SCALE GENOMIC DNA]</scope>
    <source>
        <strain evidence="4">CBS538.71</strain>
    </source>
</reference>
<dbReference type="AlphaFoldDB" id="A0A2S6BZ25"/>
<sequence>MRHTNGCKPGSCVRLTRVKQGRIRTFLVRYRAKLTEIRQPAESKPEDSTKLTRAKTGRISRSQRQSIRSTDKHNFPAREIDRNGEQMRFIRFRESTLRHYVYEDPNGVYDLLSQWHDHHFKVKEMLWEEEKLRQSEQLKEQERLWEEAKLRHEERLKQEKELKEEESLKAQRPVTAKKVAGPQPRKLEDWETELIARFNRNLASIPEQLEEIYRSSRSETQSEDPADKLCTPAVPCEAPADSSSRTNATVEVSVDTEAKCDVVKEETPAEESANCDVMKEAAADMTANCDEINEAPAGTAAKRDAEGRTPEENPAERDDEPVNCTAATQSQNDIEPASLTSQSAFETLERDHSLMEERILQLERKKRELLEEQKGLLQCNTRLFKTIRAEAKTIKQEQEELEKQAALKKQEAEAMEKRVKEFQSKEDDLVNRLIGLDIGEQSKAPKQEAVKDDEPSTAAPPDPEVCDLKPTAEKKVWQQPTAKDEPEE</sequence>
<feature type="compositionally biased region" description="Polar residues" evidence="2">
    <location>
        <begin position="241"/>
        <end position="250"/>
    </location>
</feature>
<organism evidence="3 4">
    <name type="scientific">Cercospora berteroae</name>
    <dbReference type="NCBI Taxonomy" id="357750"/>
    <lineage>
        <taxon>Eukaryota</taxon>
        <taxon>Fungi</taxon>
        <taxon>Dikarya</taxon>
        <taxon>Ascomycota</taxon>
        <taxon>Pezizomycotina</taxon>
        <taxon>Dothideomycetes</taxon>
        <taxon>Dothideomycetidae</taxon>
        <taxon>Mycosphaerellales</taxon>
        <taxon>Mycosphaerellaceae</taxon>
        <taxon>Cercospora</taxon>
    </lineage>
</organism>
<feature type="region of interest" description="Disordered" evidence="2">
    <location>
        <begin position="293"/>
        <end position="338"/>
    </location>
</feature>
<evidence type="ECO:0000256" key="1">
    <source>
        <dbReference type="SAM" id="Coils"/>
    </source>
</evidence>
<feature type="region of interest" description="Disordered" evidence="2">
    <location>
        <begin position="436"/>
        <end position="488"/>
    </location>
</feature>
<accession>A0A2S6BZ25</accession>
<dbReference type="Proteomes" id="UP000237631">
    <property type="component" value="Unassembled WGS sequence"/>
</dbReference>